<accession>A0ABQ6NV12</accession>
<dbReference type="CDD" id="cd07814">
    <property type="entry name" value="SRPBCC_CalC_Aha1-like"/>
    <property type="match status" value="1"/>
</dbReference>
<dbReference type="InterPro" id="IPR023393">
    <property type="entry name" value="START-like_dom_sf"/>
</dbReference>
<evidence type="ECO:0000259" key="2">
    <source>
        <dbReference type="Pfam" id="PF08327"/>
    </source>
</evidence>
<reference evidence="3 4" key="1">
    <citation type="submission" date="2023-05" db="EMBL/GenBank/DDBJ databases">
        <title>Draft genome of Paenibacillus sp. CCS26.</title>
        <authorList>
            <person name="Akita H."/>
            <person name="Shinto Y."/>
            <person name="Kimura Z."/>
        </authorList>
    </citation>
    <scope>NUCLEOTIDE SEQUENCE [LARGE SCALE GENOMIC DNA]</scope>
    <source>
        <strain evidence="3 4">CCS26</strain>
    </source>
</reference>
<evidence type="ECO:0000313" key="4">
    <source>
        <dbReference type="Proteomes" id="UP001285921"/>
    </source>
</evidence>
<protein>
    <recommendedName>
        <fullName evidence="2">Activator of Hsp90 ATPase homologue 1/2-like C-terminal domain-containing protein</fullName>
    </recommendedName>
</protein>
<dbReference type="Pfam" id="PF08327">
    <property type="entry name" value="AHSA1"/>
    <property type="match status" value="1"/>
</dbReference>
<evidence type="ECO:0000256" key="1">
    <source>
        <dbReference type="ARBA" id="ARBA00006817"/>
    </source>
</evidence>
<proteinExistence type="inferred from homology"/>
<dbReference type="SUPFAM" id="SSF55961">
    <property type="entry name" value="Bet v1-like"/>
    <property type="match status" value="1"/>
</dbReference>
<comment type="caution">
    <text evidence="3">The sequence shown here is derived from an EMBL/GenBank/DDBJ whole genome shotgun (WGS) entry which is preliminary data.</text>
</comment>
<gene>
    <name evidence="3" type="ORF">PghCCS26_60720</name>
</gene>
<organism evidence="3 4">
    <name type="scientific">Paenibacillus glycanilyticus</name>
    <dbReference type="NCBI Taxonomy" id="126569"/>
    <lineage>
        <taxon>Bacteria</taxon>
        <taxon>Bacillati</taxon>
        <taxon>Bacillota</taxon>
        <taxon>Bacilli</taxon>
        <taxon>Bacillales</taxon>
        <taxon>Paenibacillaceae</taxon>
        <taxon>Paenibacillus</taxon>
    </lineage>
</organism>
<comment type="similarity">
    <text evidence="1">Belongs to the AHA1 family.</text>
</comment>
<name>A0ABQ6NV12_9BACL</name>
<keyword evidence="4" id="KW-1185">Reference proteome</keyword>
<feature type="domain" description="Activator of Hsp90 ATPase homologue 1/2-like C-terminal" evidence="2">
    <location>
        <begin position="26"/>
        <end position="132"/>
    </location>
</feature>
<dbReference type="RefSeq" id="WP_317982355.1">
    <property type="nucleotide sequence ID" value="NZ_BTCL01000041.1"/>
</dbReference>
<dbReference type="Gene3D" id="3.30.530.20">
    <property type="match status" value="1"/>
</dbReference>
<dbReference type="Proteomes" id="UP001285921">
    <property type="component" value="Unassembled WGS sequence"/>
</dbReference>
<evidence type="ECO:0000313" key="3">
    <source>
        <dbReference type="EMBL" id="GMK48942.1"/>
    </source>
</evidence>
<sequence length="141" mass="15896">MGFSEKIVGKTASAGFQIGVRRTLPVSPERAWAFLTSAEGLKLWIGSVKNLEIEAGETFQSAEGISGELRIVKPRQQLRLKWTKPGWEKPSTLQIRLISSGPEKTTVSFHQENLDHAATREQMKLHWEDVLNVMLQKNEAR</sequence>
<dbReference type="InterPro" id="IPR013538">
    <property type="entry name" value="ASHA1/2-like_C"/>
</dbReference>
<dbReference type="EMBL" id="BTCL01000041">
    <property type="protein sequence ID" value="GMK48942.1"/>
    <property type="molecule type" value="Genomic_DNA"/>
</dbReference>